<proteinExistence type="predicted"/>
<accession>A0ABW4LLE2</accession>
<evidence type="ECO:0000259" key="1">
    <source>
        <dbReference type="Pfam" id="PF00534"/>
    </source>
</evidence>
<dbReference type="Gene3D" id="3.40.50.2000">
    <property type="entry name" value="Glycogen Phosphorylase B"/>
    <property type="match status" value="2"/>
</dbReference>
<dbReference type="CDD" id="cd03801">
    <property type="entry name" value="GT4_PimA-like"/>
    <property type="match status" value="1"/>
</dbReference>
<sequence length="338" mass="38860">MSKLKIGFFTPYYKSNRGNATTTRRIIHGLNRAGVETYVVPYLEESWSEEKDAKLAECQLYHMVHLFRFTRWNMCRELPLTKPYILTSGGTDINHDIANADQVKEMAYLVDNASFITVFTEDAKQKLAEAYPSKVSEINIIPQSVWFEDSSDQRLLNIPKGKPTIFLPAGIRKVKDPLYVWKEIKTLKDKYKDLQFIIAGVVIEKDLFKEILSLCQKYDWVHFFENVPFGQMEQLYRQADITINTSISEGQSSALIEAMYCGSPLIVRKNEGNLSVVTHGKTGFVFEKQAEFHSLAIALLENSIQRKEIIANAHSYVLKHHSLETEISRYVSLYKQLV</sequence>
<dbReference type="Proteomes" id="UP001597214">
    <property type="component" value="Unassembled WGS sequence"/>
</dbReference>
<dbReference type="Pfam" id="PF00534">
    <property type="entry name" value="Glycos_transf_1"/>
    <property type="match status" value="1"/>
</dbReference>
<organism evidence="2 3">
    <name type="scientific">Bacillus salitolerans</name>
    <dbReference type="NCBI Taxonomy" id="1437434"/>
    <lineage>
        <taxon>Bacteria</taxon>
        <taxon>Bacillati</taxon>
        <taxon>Bacillota</taxon>
        <taxon>Bacilli</taxon>
        <taxon>Bacillales</taxon>
        <taxon>Bacillaceae</taxon>
        <taxon>Bacillus</taxon>
    </lineage>
</organism>
<reference evidence="3" key="1">
    <citation type="journal article" date="2019" name="Int. J. Syst. Evol. Microbiol.">
        <title>The Global Catalogue of Microorganisms (GCM) 10K type strain sequencing project: providing services to taxonomists for standard genome sequencing and annotation.</title>
        <authorList>
            <consortium name="The Broad Institute Genomics Platform"/>
            <consortium name="The Broad Institute Genome Sequencing Center for Infectious Disease"/>
            <person name="Wu L."/>
            <person name="Ma J."/>
        </authorList>
    </citation>
    <scope>NUCLEOTIDE SEQUENCE [LARGE SCALE GENOMIC DNA]</scope>
    <source>
        <strain evidence="3">CCUG 49339</strain>
    </source>
</reference>
<evidence type="ECO:0000313" key="2">
    <source>
        <dbReference type="EMBL" id="MFD1735931.1"/>
    </source>
</evidence>
<dbReference type="PANTHER" id="PTHR46660:SF2">
    <property type="entry name" value="GLYCOSYLTRANSFERASE 1 DOMAIN-CONTAINING PROTEIN 1"/>
    <property type="match status" value="1"/>
</dbReference>
<dbReference type="InterPro" id="IPR001296">
    <property type="entry name" value="Glyco_trans_1"/>
</dbReference>
<dbReference type="InterPro" id="IPR052622">
    <property type="entry name" value="Glycosyltransferase_G1"/>
</dbReference>
<comment type="caution">
    <text evidence="2">The sequence shown here is derived from an EMBL/GenBank/DDBJ whole genome shotgun (WGS) entry which is preliminary data.</text>
</comment>
<dbReference type="GO" id="GO:0016757">
    <property type="term" value="F:glycosyltransferase activity"/>
    <property type="evidence" value="ECO:0007669"/>
    <property type="project" value="UniProtKB-KW"/>
</dbReference>
<gene>
    <name evidence="2" type="ORF">ACFSCX_05070</name>
</gene>
<dbReference type="SUPFAM" id="SSF53756">
    <property type="entry name" value="UDP-Glycosyltransferase/glycogen phosphorylase"/>
    <property type="match status" value="1"/>
</dbReference>
<protein>
    <submittedName>
        <fullName evidence="2">Glycosyltransferase family 4 protein</fullName>
        <ecNumber evidence="2">2.4.-.-</ecNumber>
    </submittedName>
</protein>
<dbReference type="RefSeq" id="WP_377927037.1">
    <property type="nucleotide sequence ID" value="NZ_JBHUEM010000003.1"/>
</dbReference>
<keyword evidence="2" id="KW-0328">Glycosyltransferase</keyword>
<feature type="domain" description="Glycosyl transferase family 1" evidence="1">
    <location>
        <begin position="156"/>
        <end position="314"/>
    </location>
</feature>
<evidence type="ECO:0000313" key="3">
    <source>
        <dbReference type="Proteomes" id="UP001597214"/>
    </source>
</evidence>
<dbReference type="PANTHER" id="PTHR46660">
    <property type="match status" value="1"/>
</dbReference>
<keyword evidence="3" id="KW-1185">Reference proteome</keyword>
<dbReference type="EMBL" id="JBHUEM010000003">
    <property type="protein sequence ID" value="MFD1735931.1"/>
    <property type="molecule type" value="Genomic_DNA"/>
</dbReference>
<keyword evidence="2" id="KW-0808">Transferase</keyword>
<name>A0ABW4LLE2_9BACI</name>
<dbReference type="EC" id="2.4.-.-" evidence="2"/>